<dbReference type="EMBL" id="JACCFH010000001">
    <property type="protein sequence ID" value="NYG34901.1"/>
    <property type="molecule type" value="Genomic_DNA"/>
</dbReference>
<dbReference type="RefSeq" id="WP_179635486.1">
    <property type="nucleotide sequence ID" value="NZ_JACCFH010000001.1"/>
</dbReference>
<dbReference type="AlphaFoldDB" id="A0A7Y9U8S2"/>
<accession>A0A7Y9U8S2</accession>
<dbReference type="Proteomes" id="UP000518288">
    <property type="component" value="Unassembled WGS sequence"/>
</dbReference>
<feature type="chain" id="PRO_5031208306" description="DUF2145 domain-containing protein" evidence="1">
    <location>
        <begin position="22"/>
        <end position="297"/>
    </location>
</feature>
<reference evidence="2 3" key="1">
    <citation type="submission" date="2020-07" db="EMBL/GenBank/DDBJ databases">
        <title>Genomic Encyclopedia of Archaeal and Bacterial Type Strains, Phase II (KMG-II): from individual species to whole genera.</title>
        <authorList>
            <person name="Goeker M."/>
        </authorList>
    </citation>
    <scope>NUCLEOTIDE SEQUENCE [LARGE SCALE GENOMIC DNA]</scope>
    <source>
        <strain evidence="2 3">DSM 21226</strain>
    </source>
</reference>
<keyword evidence="1" id="KW-0732">Signal</keyword>
<evidence type="ECO:0000313" key="2">
    <source>
        <dbReference type="EMBL" id="NYG34901.1"/>
    </source>
</evidence>
<protein>
    <recommendedName>
        <fullName evidence="4">DUF2145 domain-containing protein</fullName>
    </recommendedName>
</protein>
<dbReference type="PIRSF" id="PIRSF028477">
    <property type="entry name" value="UCP028477"/>
    <property type="match status" value="1"/>
</dbReference>
<comment type="caution">
    <text evidence="2">The sequence shown here is derived from an EMBL/GenBank/DDBJ whole genome shotgun (WGS) entry which is preliminary data.</text>
</comment>
<evidence type="ECO:0000256" key="1">
    <source>
        <dbReference type="SAM" id="SignalP"/>
    </source>
</evidence>
<sequence length="297" mass="31952">MVRLVAGVWIALAAAPLTSQAGLPRFCDQPAALTAAQQARLLRVSAVVKDVLERSGQSVALVSRTGLDLGRLGLRYSHSGFTLRHSANGPWSVRQLYYACDAGQPKVFDQGLSGFLFGTDNPDSGALSLVFLPPDAAPPLERTVLDTRQALALLGPTYSANAHAWSLRFQNCNQWTVELLAVAQGGLAEADRSAAQDWLRLQRYTPTVIDLGFAPLLWLSTLSPWVHTDDHPADDLQAARFQISMPASIEAFVRDQVPGATRVEVCHAGQRVVVHHGWTPVGDGCTPSDGDTVLALD</sequence>
<gene>
    <name evidence="2" type="ORF">BDD16_003887</name>
</gene>
<dbReference type="InterPro" id="IPR014547">
    <property type="entry name" value="UCP028477"/>
</dbReference>
<dbReference type="Pfam" id="PF09916">
    <property type="entry name" value="DUF2145"/>
    <property type="match status" value="1"/>
</dbReference>
<keyword evidence="3" id="KW-1185">Reference proteome</keyword>
<evidence type="ECO:0000313" key="3">
    <source>
        <dbReference type="Proteomes" id="UP000518288"/>
    </source>
</evidence>
<name>A0A7Y9U8S2_9BURK</name>
<organism evidence="2 3">
    <name type="scientific">Sphaerotilus montanus</name>
    <dbReference type="NCBI Taxonomy" id="522889"/>
    <lineage>
        <taxon>Bacteria</taxon>
        <taxon>Pseudomonadati</taxon>
        <taxon>Pseudomonadota</taxon>
        <taxon>Betaproteobacteria</taxon>
        <taxon>Burkholderiales</taxon>
        <taxon>Sphaerotilaceae</taxon>
        <taxon>Sphaerotilus</taxon>
    </lineage>
</organism>
<feature type="signal peptide" evidence="1">
    <location>
        <begin position="1"/>
        <end position="21"/>
    </location>
</feature>
<proteinExistence type="predicted"/>
<evidence type="ECO:0008006" key="4">
    <source>
        <dbReference type="Google" id="ProtNLM"/>
    </source>
</evidence>